<comment type="function">
    <text evidence="2">Antitoxin component of a type II toxin-antitoxin (TA) system.</text>
</comment>
<evidence type="ECO:0000256" key="2">
    <source>
        <dbReference type="RuleBase" id="RU362080"/>
    </source>
</evidence>
<comment type="caution">
    <text evidence="3">The sequence shown here is derived from an EMBL/GenBank/DDBJ whole genome shotgun (WGS) entry which is preliminary data.</text>
</comment>
<proteinExistence type="inferred from homology"/>
<dbReference type="SUPFAM" id="SSF143120">
    <property type="entry name" value="YefM-like"/>
    <property type="match status" value="1"/>
</dbReference>
<dbReference type="NCBIfam" id="TIGR01552">
    <property type="entry name" value="phd_fam"/>
    <property type="match status" value="1"/>
</dbReference>
<keyword evidence="4" id="KW-1185">Reference proteome</keyword>
<name>A0ABN2LIB9_9MICO</name>
<dbReference type="EMBL" id="BAAAPO010000016">
    <property type="protein sequence ID" value="GAA1786938.1"/>
    <property type="molecule type" value="Genomic_DNA"/>
</dbReference>
<dbReference type="RefSeq" id="WP_344082124.1">
    <property type="nucleotide sequence ID" value="NZ_BAAAPO010000016.1"/>
</dbReference>
<dbReference type="InterPro" id="IPR036165">
    <property type="entry name" value="YefM-like_sf"/>
</dbReference>
<dbReference type="InterPro" id="IPR006442">
    <property type="entry name" value="Antitoxin_Phd/YefM"/>
</dbReference>
<dbReference type="Gene3D" id="3.40.1620.10">
    <property type="entry name" value="YefM-like domain"/>
    <property type="match status" value="1"/>
</dbReference>
<sequence>MTTISQRELRNDNAQIMRRVEAGERFTVTRRGKPIADVVPHVNDRREAVSFEELSRLLGNLPPWDIASFEADEREFLDARIGNLADEDAWDRPSQA</sequence>
<protein>
    <recommendedName>
        <fullName evidence="2">Antitoxin</fullName>
    </recommendedName>
</protein>
<dbReference type="Pfam" id="PF02604">
    <property type="entry name" value="PhdYeFM_antitox"/>
    <property type="match status" value="1"/>
</dbReference>
<dbReference type="Proteomes" id="UP001499938">
    <property type="component" value="Unassembled WGS sequence"/>
</dbReference>
<evidence type="ECO:0000313" key="3">
    <source>
        <dbReference type="EMBL" id="GAA1786938.1"/>
    </source>
</evidence>
<comment type="similarity">
    <text evidence="1 2">Belongs to the phD/YefM antitoxin family.</text>
</comment>
<organism evidence="3 4">
    <name type="scientific">Nostocoides veronense</name>
    <dbReference type="NCBI Taxonomy" id="330836"/>
    <lineage>
        <taxon>Bacteria</taxon>
        <taxon>Bacillati</taxon>
        <taxon>Actinomycetota</taxon>
        <taxon>Actinomycetes</taxon>
        <taxon>Micrococcales</taxon>
        <taxon>Intrasporangiaceae</taxon>
        <taxon>Nostocoides</taxon>
    </lineage>
</organism>
<reference evidence="3 4" key="1">
    <citation type="journal article" date="2019" name="Int. J. Syst. Evol. Microbiol.">
        <title>The Global Catalogue of Microorganisms (GCM) 10K type strain sequencing project: providing services to taxonomists for standard genome sequencing and annotation.</title>
        <authorList>
            <consortium name="The Broad Institute Genomics Platform"/>
            <consortium name="The Broad Institute Genome Sequencing Center for Infectious Disease"/>
            <person name="Wu L."/>
            <person name="Ma J."/>
        </authorList>
    </citation>
    <scope>NUCLEOTIDE SEQUENCE [LARGE SCALE GENOMIC DNA]</scope>
    <source>
        <strain evidence="3 4">JCM 15592</strain>
    </source>
</reference>
<gene>
    <name evidence="3" type="ORF">GCM10009811_09990</name>
</gene>
<accession>A0ABN2LIB9</accession>
<evidence type="ECO:0000313" key="4">
    <source>
        <dbReference type="Proteomes" id="UP001499938"/>
    </source>
</evidence>
<evidence type="ECO:0000256" key="1">
    <source>
        <dbReference type="ARBA" id="ARBA00009981"/>
    </source>
</evidence>